<name>A0AAI9VF66_9PEZI</name>
<organism evidence="2 3">
    <name type="scientific">Colletotrichum cuscutae</name>
    <dbReference type="NCBI Taxonomy" id="1209917"/>
    <lineage>
        <taxon>Eukaryota</taxon>
        <taxon>Fungi</taxon>
        <taxon>Dikarya</taxon>
        <taxon>Ascomycota</taxon>
        <taxon>Pezizomycotina</taxon>
        <taxon>Sordariomycetes</taxon>
        <taxon>Hypocreomycetidae</taxon>
        <taxon>Glomerellales</taxon>
        <taxon>Glomerellaceae</taxon>
        <taxon>Colletotrichum</taxon>
        <taxon>Colletotrichum acutatum species complex</taxon>
    </lineage>
</organism>
<reference evidence="2" key="1">
    <citation type="submission" date="2016-11" db="EMBL/GenBank/DDBJ databases">
        <title>The genome sequence of Colletotrichum cuscutae.</title>
        <authorList>
            <person name="Baroncelli R."/>
        </authorList>
    </citation>
    <scope>NUCLEOTIDE SEQUENCE</scope>
    <source>
        <strain evidence="2">IMI 304802</strain>
    </source>
</reference>
<accession>A0AAI9VF66</accession>
<feature type="domain" description="SnoaL-like" evidence="1">
    <location>
        <begin position="170"/>
        <end position="341"/>
    </location>
</feature>
<comment type="caution">
    <text evidence="2">The sequence shown here is derived from an EMBL/GenBank/DDBJ whole genome shotgun (WGS) entry which is preliminary data.</text>
</comment>
<evidence type="ECO:0000313" key="3">
    <source>
        <dbReference type="Proteomes" id="UP001239213"/>
    </source>
</evidence>
<keyword evidence="3" id="KW-1185">Reference proteome</keyword>
<sequence length="349" mass="38719">MFGAGDSSLAVFDSAAGTRGVLDSPDQRFPCLVEESAGPKSGLRISDQRKHCVKIMGPSGLRELKKSHSSAKNVISLAGRVEANEKDELNSKSDRTHSKSVVVDSFCMALNADFSWSKTGGGDAMWIDGDKLKEPGLSKAPIIINIRLPEEKSILTSTTLYQQALMASQMSTADLVNHLKAIYASYRHTEDIDAKGIFFSPSCYQICRPNPSFAAHNRETIVRYLHEYAPQDENGASGSSGKPAKKGYYTIRPLEKEEFEFGADEQTAPAGFSSASEVEQKARREGWVGLRVDLWDESPGHGTDRREDLLVKVQYWWRREEGNWMQIFHDIMYMGPRDGSEGVDAEVLE</sequence>
<dbReference type="AlphaFoldDB" id="A0AAI9VF66"/>
<dbReference type="Pfam" id="PF26528">
    <property type="entry name" value="SnoaL_6"/>
    <property type="match status" value="1"/>
</dbReference>
<dbReference type="InterPro" id="IPR058931">
    <property type="entry name" value="SnoaL_6"/>
</dbReference>
<evidence type="ECO:0000313" key="2">
    <source>
        <dbReference type="EMBL" id="KAK1487228.1"/>
    </source>
</evidence>
<gene>
    <name evidence="2" type="ORF">CCUS01_03572</name>
</gene>
<dbReference type="Proteomes" id="UP001239213">
    <property type="component" value="Unassembled WGS sequence"/>
</dbReference>
<proteinExistence type="predicted"/>
<protein>
    <recommendedName>
        <fullName evidence="1">SnoaL-like domain-containing protein</fullName>
    </recommendedName>
</protein>
<evidence type="ECO:0000259" key="1">
    <source>
        <dbReference type="Pfam" id="PF26528"/>
    </source>
</evidence>
<dbReference type="EMBL" id="MPDP01000057">
    <property type="protein sequence ID" value="KAK1487228.1"/>
    <property type="molecule type" value="Genomic_DNA"/>
</dbReference>